<dbReference type="InterPro" id="IPR011650">
    <property type="entry name" value="Peptidase_M20_dimer"/>
</dbReference>
<feature type="site" description="Important for catalytic activity" evidence="9">
    <location>
        <position position="226"/>
    </location>
</feature>
<feature type="binding site" evidence="8">
    <location>
        <position position="443"/>
    </location>
    <ligand>
        <name>Mn(2+)</name>
        <dbReference type="ChEBI" id="CHEBI:29035"/>
        <label>1</label>
    </ligand>
</feature>
<name>A0A7I4YYC2_HAECO</name>
<evidence type="ECO:0000256" key="9">
    <source>
        <dbReference type="PIRSR" id="PIRSR037242-4"/>
    </source>
</evidence>
<dbReference type="AlphaFoldDB" id="A0A7I4YYC2"/>
<evidence type="ECO:0000313" key="11">
    <source>
        <dbReference type="Proteomes" id="UP000025227"/>
    </source>
</evidence>
<evidence type="ECO:0000256" key="5">
    <source>
        <dbReference type="ARBA" id="ARBA00023049"/>
    </source>
</evidence>
<feature type="domain" description="Peptidase M20 dimerisation" evidence="10">
    <location>
        <begin position="207"/>
        <end position="365"/>
    </location>
</feature>
<dbReference type="GO" id="GO:0046872">
    <property type="term" value="F:metal ion binding"/>
    <property type="evidence" value="ECO:0007669"/>
    <property type="project" value="UniProtKB-KW"/>
</dbReference>
<comment type="similarity">
    <text evidence="1">Belongs to the peptidase M20A family.</text>
</comment>
<dbReference type="SUPFAM" id="SSF53187">
    <property type="entry name" value="Zn-dependent exopeptidases"/>
    <property type="match status" value="1"/>
</dbReference>
<dbReference type="GO" id="GO:0006508">
    <property type="term" value="P:proteolysis"/>
    <property type="evidence" value="ECO:0007669"/>
    <property type="project" value="UniProtKB-KW"/>
</dbReference>
<dbReference type="Pfam" id="PF07687">
    <property type="entry name" value="M20_dimer"/>
    <property type="match status" value="1"/>
</dbReference>
<feature type="binding site" description="in other chain" evidence="7">
    <location>
        <position position="341"/>
    </location>
    <ligand>
        <name>substrate</name>
        <note>ligand shared between homodimeric partners</note>
    </ligand>
</feature>
<dbReference type="InterPro" id="IPR001261">
    <property type="entry name" value="ArgE/DapE_CS"/>
</dbReference>
<keyword evidence="11" id="KW-1185">Reference proteome</keyword>
<dbReference type="OMA" id="GARAMKI"/>
<dbReference type="InterPro" id="IPR002933">
    <property type="entry name" value="Peptidase_M20"/>
</dbReference>
<evidence type="ECO:0000256" key="1">
    <source>
        <dbReference type="ARBA" id="ARBA00006247"/>
    </source>
</evidence>
<evidence type="ECO:0000256" key="4">
    <source>
        <dbReference type="ARBA" id="ARBA00022801"/>
    </source>
</evidence>
<organism evidence="11 12">
    <name type="scientific">Haemonchus contortus</name>
    <name type="common">Barber pole worm</name>
    <dbReference type="NCBI Taxonomy" id="6289"/>
    <lineage>
        <taxon>Eukaryota</taxon>
        <taxon>Metazoa</taxon>
        <taxon>Ecdysozoa</taxon>
        <taxon>Nematoda</taxon>
        <taxon>Chromadorea</taxon>
        <taxon>Rhabditida</taxon>
        <taxon>Rhabditina</taxon>
        <taxon>Rhabditomorpha</taxon>
        <taxon>Strongyloidea</taxon>
        <taxon>Trichostrongylidae</taxon>
        <taxon>Haemonchus</taxon>
    </lineage>
</organism>
<dbReference type="WBParaSite" id="HCON_00150470-00001">
    <property type="protein sequence ID" value="HCON_00150470-00001"/>
    <property type="gene ID" value="HCON_00150470"/>
</dbReference>
<evidence type="ECO:0000256" key="8">
    <source>
        <dbReference type="PIRSR" id="PIRSR037242-3"/>
    </source>
</evidence>
<dbReference type="CDD" id="cd05676">
    <property type="entry name" value="M20_dipept_like_CNDP"/>
    <property type="match status" value="1"/>
</dbReference>
<dbReference type="Gene3D" id="3.40.630.10">
    <property type="entry name" value="Zn peptidases"/>
    <property type="match status" value="1"/>
</dbReference>
<evidence type="ECO:0000256" key="6">
    <source>
        <dbReference type="PIRSR" id="PIRSR037242-1"/>
    </source>
</evidence>
<dbReference type="GO" id="GO:0070573">
    <property type="term" value="F:metallodipeptidase activity"/>
    <property type="evidence" value="ECO:0007669"/>
    <property type="project" value="InterPro"/>
</dbReference>
<feature type="binding site" evidence="8">
    <location>
        <position position="130"/>
    </location>
    <ligand>
        <name>Mn(2+)</name>
        <dbReference type="ChEBI" id="CHEBI:29035"/>
        <label>1</label>
    </ligand>
</feature>
<evidence type="ECO:0000256" key="7">
    <source>
        <dbReference type="PIRSR" id="PIRSR037242-2"/>
    </source>
</evidence>
<dbReference type="PANTHER" id="PTHR43270:SF4">
    <property type="entry name" value="CARNOSINE DIPEPTIDASE 2, ISOFORM A"/>
    <property type="match status" value="1"/>
</dbReference>
<dbReference type="InterPro" id="IPR017153">
    <property type="entry name" value="CNDP/DUG1"/>
</dbReference>
<feature type="active site" description="Proton acceptor" evidence="6">
    <location>
        <position position="164"/>
    </location>
</feature>
<dbReference type="Proteomes" id="UP000025227">
    <property type="component" value="Unplaced"/>
</dbReference>
<protein>
    <submittedName>
        <fullName evidence="12">M20_dimer domain-containing protein</fullName>
    </submittedName>
</protein>
<evidence type="ECO:0000256" key="2">
    <source>
        <dbReference type="ARBA" id="ARBA00022670"/>
    </source>
</evidence>
<feature type="binding site" evidence="8">
    <location>
        <position position="165"/>
    </location>
    <ligand>
        <name>Mn(2+)</name>
        <dbReference type="ChEBI" id="CHEBI:29035"/>
        <label>1</label>
    </ligand>
</feature>
<evidence type="ECO:0000259" key="10">
    <source>
        <dbReference type="Pfam" id="PF07687"/>
    </source>
</evidence>
<accession>A0A7I4YYC2</accession>
<evidence type="ECO:0000313" key="12">
    <source>
        <dbReference type="WBParaSite" id="HCON_00150470-00001"/>
    </source>
</evidence>
<dbReference type="OrthoDB" id="7832001at2759"/>
<keyword evidence="3 8" id="KW-0479">Metal-binding</keyword>
<keyword evidence="2" id="KW-0645">Protease</keyword>
<dbReference type="Pfam" id="PF01546">
    <property type="entry name" value="Peptidase_M20"/>
    <property type="match status" value="1"/>
</dbReference>
<dbReference type="InterPro" id="IPR051458">
    <property type="entry name" value="Cyt/Met_Dipeptidase"/>
</dbReference>
<dbReference type="PANTHER" id="PTHR43270">
    <property type="entry name" value="BETA-ALA-HIS DIPEPTIDASE"/>
    <property type="match status" value="1"/>
</dbReference>
<dbReference type="Gene3D" id="3.30.70.360">
    <property type="match status" value="1"/>
</dbReference>
<reference evidence="12" key="1">
    <citation type="submission" date="2020-12" db="UniProtKB">
        <authorList>
            <consortium name="WormBaseParasite"/>
        </authorList>
    </citation>
    <scope>IDENTIFICATION</scope>
    <source>
        <strain evidence="12">MHco3</strain>
    </source>
</reference>
<feature type="binding site" description="in other chain" evidence="7">
    <location>
        <position position="193"/>
    </location>
    <ligand>
        <name>substrate</name>
        <note>ligand shared between homodimeric partners</note>
    </ligand>
</feature>
<feature type="binding site" evidence="7">
    <location>
        <position position="226"/>
    </location>
    <ligand>
        <name>substrate</name>
        <note>ligand shared between homodimeric partners</note>
    </ligand>
</feature>
<feature type="binding site" evidence="8">
    <location>
        <position position="193"/>
    </location>
    <ligand>
        <name>Mn(2+)</name>
        <dbReference type="ChEBI" id="CHEBI:29035"/>
        <label>2</label>
    </ligand>
</feature>
<feature type="binding site" evidence="8">
    <location>
        <position position="97"/>
    </location>
    <ligand>
        <name>Mn(2+)</name>
        <dbReference type="ChEBI" id="CHEBI:29035"/>
        <label>2</label>
    </ligand>
</feature>
<keyword evidence="4" id="KW-0378">Hydrolase</keyword>
<feature type="binding site" description="in other chain" evidence="7">
    <location>
        <position position="415"/>
    </location>
    <ligand>
        <name>substrate</name>
        <note>ligand shared between homodimeric partners</note>
    </ligand>
</feature>
<feature type="active site" evidence="6">
    <location>
        <position position="99"/>
    </location>
</feature>
<feature type="binding site" evidence="7">
    <location>
        <position position="328"/>
    </location>
    <ligand>
        <name>substrate</name>
        <note>ligand shared between homodimeric partners</note>
    </ligand>
</feature>
<feature type="binding site" evidence="8">
    <location>
        <position position="130"/>
    </location>
    <ligand>
        <name>Mn(2+)</name>
        <dbReference type="ChEBI" id="CHEBI:29035"/>
        <label>2</label>
    </ligand>
</feature>
<keyword evidence="5" id="KW-0482">Metalloprotease</keyword>
<keyword evidence="8" id="KW-0464">Manganese</keyword>
<proteinExistence type="inferred from homology"/>
<feature type="binding site" description="in other chain" evidence="7">
    <location>
        <position position="443"/>
    </location>
    <ligand>
        <name>substrate</name>
        <note>ligand shared between homodimeric partners</note>
    </ligand>
</feature>
<evidence type="ECO:0000256" key="3">
    <source>
        <dbReference type="ARBA" id="ARBA00022723"/>
    </source>
</evidence>
<dbReference type="PIRSF" id="PIRSF037242">
    <property type="entry name" value="CNDP_dipeptidase"/>
    <property type="match status" value="1"/>
</dbReference>
<dbReference type="PROSITE" id="PS00759">
    <property type="entry name" value="ARGE_DAPE_CPG2_2"/>
    <property type="match status" value="1"/>
</dbReference>
<comment type="cofactor">
    <cofactor evidence="8">
        <name>Mn(2+)</name>
        <dbReference type="ChEBI" id="CHEBI:29035"/>
    </cofactor>
    <text evidence="8">Binds 2 manganese ions per subunit.</text>
</comment>
<sequence>MSLEQVFKDIDASYDHYKSVLAEAVAIKSISSDPAHRQETIKMTHWAKERLEKLGARCTLEDIGTQNIDGKEIPLPPVLFGQLGEDATKKTVLVYGHLDVQPAAKEDGWRTEPFTLFEKDGKLFGRGASDDKGPVLSWLHAIEMLQKHKIDIPVNVKFCFEAMEESGSLGLEELLTRNKNKFLAGVDFTCISDSYWLGTTKPCLTHGLRGICSFNVEVTGIQQDLHSGVFGGVVHEPLTDLIWVMSQLTTVDNRIAIPGIYDDVAPMSEEEHKLYETIDFSVKEFRESVGAKKLPTEDKKTLLIRRWREPCLSIHGIEGAFSGTGEKTVIPSKVIGKFSIRIVPHMKPEKVNKKVIDYLKELWKKRGSPNTFTPSPGHDALPWLADTNDANFKAGARAMKIVHGVDPDYIREGCSIPITLTFQELTGKSVLLLPLGAADDMAHSQNEKMNKVNYVQGVKTLLTYLLELGKSH</sequence>